<name>A0AA88GEV2_NAELO</name>
<keyword evidence="1" id="KW-0479">Metal-binding</keyword>
<dbReference type="SUPFAM" id="SSF101386">
    <property type="entry name" value="all-alpha NTP pyrophosphatases"/>
    <property type="match status" value="1"/>
</dbReference>
<comment type="subunit">
    <text evidence="1">Homotetramer.</text>
</comment>
<comment type="caution">
    <text evidence="2">The sequence shown here is derived from an EMBL/GenBank/DDBJ whole genome shotgun (WGS) entry which is preliminary data.</text>
</comment>
<dbReference type="GO" id="GO:0006253">
    <property type="term" value="P:dCTP catabolic process"/>
    <property type="evidence" value="ECO:0007669"/>
    <property type="project" value="UniProtKB-UniRule"/>
</dbReference>
<dbReference type="GeneID" id="68103461"/>
<dbReference type="GO" id="GO:0000287">
    <property type="term" value="F:magnesium ion binding"/>
    <property type="evidence" value="ECO:0007669"/>
    <property type="project" value="UniProtKB-UniRule"/>
</dbReference>
<keyword evidence="1" id="KW-0460">Magnesium</keyword>
<evidence type="ECO:0000256" key="1">
    <source>
        <dbReference type="PIRNR" id="PIRNR029826"/>
    </source>
</evidence>
<accession>A0AA88GEV2</accession>
<dbReference type="PANTHER" id="PTHR46523:SF1">
    <property type="entry name" value="DCTP PYROPHOSPHATASE 1"/>
    <property type="match status" value="1"/>
</dbReference>
<keyword evidence="3" id="KW-1185">Reference proteome</keyword>
<dbReference type="GO" id="GO:0005829">
    <property type="term" value="C:cytosol"/>
    <property type="evidence" value="ECO:0007669"/>
    <property type="project" value="UniProtKB-SubCell"/>
</dbReference>
<dbReference type="CDD" id="cd11537">
    <property type="entry name" value="NTP-PPase_RS21-C6_like"/>
    <property type="match status" value="1"/>
</dbReference>
<sequence>MPFNPNITLEELRQVHVDFVSQRDWHKYHTPRNLTLALVGEVGELAEIFQWKSDEMCENLEQNFSEKEKENLRDELSDCLLYILRLSDVCGVDLPTAALDKMKKNELKYPVGRSLGRADKYTTYMDQQQHDHALKD</sequence>
<comment type="catalytic activity">
    <reaction evidence="1">
        <text>dCTP + H2O = dCMP + diphosphate + H(+)</text>
        <dbReference type="Rhea" id="RHEA:22636"/>
        <dbReference type="ChEBI" id="CHEBI:15377"/>
        <dbReference type="ChEBI" id="CHEBI:15378"/>
        <dbReference type="ChEBI" id="CHEBI:33019"/>
        <dbReference type="ChEBI" id="CHEBI:57566"/>
        <dbReference type="ChEBI" id="CHEBI:61481"/>
        <dbReference type="EC" id="3.6.1.12"/>
    </reaction>
</comment>
<keyword evidence="1" id="KW-0378">Hydrolase</keyword>
<evidence type="ECO:0000313" key="3">
    <source>
        <dbReference type="Proteomes" id="UP000816034"/>
    </source>
</evidence>
<dbReference type="AlphaFoldDB" id="A0AA88GEV2"/>
<gene>
    <name evidence="2" type="ORF">C9374_011007</name>
</gene>
<dbReference type="RefSeq" id="XP_044543344.1">
    <property type="nucleotide sequence ID" value="XM_044686615.1"/>
</dbReference>
<dbReference type="EMBL" id="PYSW02000047">
    <property type="protein sequence ID" value="KAG2374170.1"/>
    <property type="molecule type" value="Genomic_DNA"/>
</dbReference>
<dbReference type="GO" id="GO:0042262">
    <property type="term" value="P:DNA protection"/>
    <property type="evidence" value="ECO:0007669"/>
    <property type="project" value="UniProtKB-UniRule"/>
</dbReference>
<comment type="cofactor">
    <cofactor evidence="1">
        <name>Mg(2+)</name>
        <dbReference type="ChEBI" id="CHEBI:18420"/>
    </cofactor>
</comment>
<dbReference type="GO" id="GO:0047840">
    <property type="term" value="F:dCTP diphosphatase activity"/>
    <property type="evidence" value="ECO:0007669"/>
    <property type="project" value="UniProtKB-UniRule"/>
</dbReference>
<organism evidence="2 3">
    <name type="scientific">Naegleria lovaniensis</name>
    <name type="common">Amoeba</name>
    <dbReference type="NCBI Taxonomy" id="51637"/>
    <lineage>
        <taxon>Eukaryota</taxon>
        <taxon>Discoba</taxon>
        <taxon>Heterolobosea</taxon>
        <taxon>Tetramitia</taxon>
        <taxon>Eutetramitia</taxon>
        <taxon>Vahlkampfiidae</taxon>
        <taxon>Naegleria</taxon>
    </lineage>
</organism>
<dbReference type="PANTHER" id="PTHR46523">
    <property type="entry name" value="DCTP PYROPHOSPHATASE 1"/>
    <property type="match status" value="1"/>
</dbReference>
<evidence type="ECO:0000313" key="2">
    <source>
        <dbReference type="EMBL" id="KAG2374170.1"/>
    </source>
</evidence>
<dbReference type="Pfam" id="PF12643">
    <property type="entry name" value="MazG-like"/>
    <property type="match status" value="1"/>
</dbReference>
<dbReference type="InterPro" id="IPR052555">
    <property type="entry name" value="dCTP_Pyrophosphatase"/>
</dbReference>
<comment type="function">
    <text evidence="1">Hydrolyzes deoxynucleoside triphosphates (dNTPs) to the corresponding nucleoside monophosphates. Has a strong preference for dCTP and its analogs including 5-iodo-dCTP and 5-methyl-dCTP for which it may even have a higher efficiency. May protect DNA or RNA against the incorporation of these genotoxic nucleotide analogs through their catabolism.</text>
</comment>
<reference evidence="2 3" key="1">
    <citation type="journal article" date="2018" name="BMC Genomics">
        <title>The genome of Naegleria lovaniensis, the basis for a comparative approach to unravel pathogenicity factors of the human pathogenic amoeba N. fowleri.</title>
        <authorList>
            <person name="Liechti N."/>
            <person name="Schurch N."/>
            <person name="Bruggmann R."/>
            <person name="Wittwer M."/>
        </authorList>
    </citation>
    <scope>NUCLEOTIDE SEQUENCE [LARGE SCALE GENOMIC DNA]</scope>
    <source>
        <strain evidence="2 3">ATCC 30569</strain>
    </source>
</reference>
<dbReference type="InterPro" id="IPR025984">
    <property type="entry name" value="DCTPP"/>
</dbReference>
<dbReference type="Proteomes" id="UP000816034">
    <property type="component" value="Unassembled WGS sequence"/>
</dbReference>
<proteinExistence type="predicted"/>
<protein>
    <recommendedName>
        <fullName evidence="1">dCTP pyrophosphatase 1</fullName>
        <ecNumber evidence="1">3.6.1.12</ecNumber>
    </recommendedName>
</protein>
<keyword evidence="1" id="KW-0963">Cytoplasm</keyword>
<dbReference type="EC" id="3.6.1.12" evidence="1"/>
<comment type="subcellular location">
    <subcellularLocation>
        <location evidence="1">Cytoplasm</location>
        <location evidence="1">Cytosol</location>
    </subcellularLocation>
</comment>
<dbReference type="PIRSF" id="PIRSF029826">
    <property type="entry name" value="UCP029826_pph"/>
    <property type="match status" value="1"/>
</dbReference>
<dbReference type="Gene3D" id="1.10.287.1080">
    <property type="entry name" value="MazG-like"/>
    <property type="match status" value="1"/>
</dbReference>